<feature type="domain" description="Alcohol dehydrogenase iron-type/glycerol dehydrogenase GldA" evidence="2">
    <location>
        <begin position="32"/>
        <end position="204"/>
    </location>
</feature>
<dbReference type="Gene3D" id="3.40.50.1970">
    <property type="match status" value="1"/>
</dbReference>
<dbReference type="Pfam" id="PF25137">
    <property type="entry name" value="ADH_Fe_C"/>
    <property type="match status" value="1"/>
</dbReference>
<gene>
    <name evidence="4" type="ORF">INT43_008097</name>
</gene>
<dbReference type="Proteomes" id="UP000654370">
    <property type="component" value="Unassembled WGS sequence"/>
</dbReference>
<dbReference type="EMBL" id="JAEPQZ010000019">
    <property type="protein sequence ID" value="KAG2171717.1"/>
    <property type="molecule type" value="Genomic_DNA"/>
</dbReference>
<sequence length="422" mass="46003">MANSRETYRLAFPDHENPPYTHVSYGIPFTEACAKHVSQTFNAKKAYIIASRSLSKQTSHVKDLEQALGSRYCATWNGISPHTPFDELVPIINDMREKDADCLITLGGGSLTDGAKIIIYALANNVHSMDDLRTMFEQTEKDRKAKNEFRDRTTGNDPTVPIICIPTTLSAGEYSKFGGGTDPKTQQKTILVHDKCYPSLVILDAELCITTPEWVWLSTGVRAIDHSTESLCSLMAVPEVDAAAEKALKLMLPNLLKTKQNPNDLDARLQCQLAANYTLVALLYAPEKLLAGGSHGIGHQLGPLGVGHGQTSCILLPAVMKYNKSVNADKQQKVKEILWSDKVVVGILKDAGLTKENSDAGDALGAVFKALGMPRTLKEVGVGRDKLDILADNSTRDPCCVANAIPLTKKEQVMEILEMVLG</sequence>
<dbReference type="SUPFAM" id="SSF56796">
    <property type="entry name" value="Dehydroquinate synthase-like"/>
    <property type="match status" value="1"/>
</dbReference>
<organism evidence="4 5">
    <name type="scientific">Mortierella isabellina</name>
    <name type="common">Filamentous fungus</name>
    <name type="synonym">Umbelopsis isabellina</name>
    <dbReference type="NCBI Taxonomy" id="91625"/>
    <lineage>
        <taxon>Eukaryota</taxon>
        <taxon>Fungi</taxon>
        <taxon>Fungi incertae sedis</taxon>
        <taxon>Mucoromycota</taxon>
        <taxon>Mucoromycotina</taxon>
        <taxon>Umbelopsidomycetes</taxon>
        <taxon>Umbelopsidales</taxon>
        <taxon>Umbelopsidaceae</taxon>
        <taxon>Umbelopsis</taxon>
    </lineage>
</organism>
<evidence type="ECO:0008006" key="6">
    <source>
        <dbReference type="Google" id="ProtNLM"/>
    </source>
</evidence>
<evidence type="ECO:0000259" key="3">
    <source>
        <dbReference type="Pfam" id="PF25137"/>
    </source>
</evidence>
<dbReference type="CDD" id="cd08192">
    <property type="entry name" value="MAR-like"/>
    <property type="match status" value="1"/>
</dbReference>
<evidence type="ECO:0000259" key="2">
    <source>
        <dbReference type="Pfam" id="PF00465"/>
    </source>
</evidence>
<comment type="caution">
    <text evidence="4">The sequence shown here is derived from an EMBL/GenBank/DDBJ whole genome shotgun (WGS) entry which is preliminary data.</text>
</comment>
<feature type="domain" description="Fe-containing alcohol dehydrogenase-like C-terminal" evidence="3">
    <location>
        <begin position="218"/>
        <end position="419"/>
    </location>
</feature>
<dbReference type="OrthoDB" id="339764at2759"/>
<accession>A0A8H7PD41</accession>
<dbReference type="InterPro" id="IPR001670">
    <property type="entry name" value="ADH_Fe/GldA"/>
</dbReference>
<keyword evidence="5" id="KW-1185">Reference proteome</keyword>
<evidence type="ECO:0000256" key="1">
    <source>
        <dbReference type="ARBA" id="ARBA00023002"/>
    </source>
</evidence>
<dbReference type="GO" id="GO:0004022">
    <property type="term" value="F:alcohol dehydrogenase (NAD+) activity"/>
    <property type="evidence" value="ECO:0007669"/>
    <property type="project" value="TreeGrafter"/>
</dbReference>
<evidence type="ECO:0000313" key="4">
    <source>
        <dbReference type="EMBL" id="KAG2171717.1"/>
    </source>
</evidence>
<protein>
    <recommendedName>
        <fullName evidence="6">Alcohol dehydrogenase iron-type/glycerol dehydrogenase GldA domain-containing protein</fullName>
    </recommendedName>
</protein>
<dbReference type="Pfam" id="PF00465">
    <property type="entry name" value="Fe-ADH"/>
    <property type="match status" value="1"/>
</dbReference>
<dbReference type="GO" id="GO:0046872">
    <property type="term" value="F:metal ion binding"/>
    <property type="evidence" value="ECO:0007669"/>
    <property type="project" value="InterPro"/>
</dbReference>
<dbReference type="InterPro" id="IPR039697">
    <property type="entry name" value="Alcohol_dehydrogenase_Fe"/>
</dbReference>
<reference evidence="4" key="1">
    <citation type="submission" date="2020-12" db="EMBL/GenBank/DDBJ databases">
        <title>Metabolic potential, ecology and presence of endohyphal bacteria is reflected in genomic diversity of Mucoromycotina.</title>
        <authorList>
            <person name="Muszewska A."/>
            <person name="Okrasinska A."/>
            <person name="Steczkiewicz K."/>
            <person name="Drgas O."/>
            <person name="Orlowska M."/>
            <person name="Perlinska-Lenart U."/>
            <person name="Aleksandrzak-Piekarczyk T."/>
            <person name="Szatraj K."/>
            <person name="Zielenkiewicz U."/>
            <person name="Pilsyk S."/>
            <person name="Malc E."/>
            <person name="Mieczkowski P."/>
            <person name="Kruszewska J.S."/>
            <person name="Biernat P."/>
            <person name="Pawlowska J."/>
        </authorList>
    </citation>
    <scope>NUCLEOTIDE SEQUENCE</scope>
    <source>
        <strain evidence="4">WA0000067209</strain>
    </source>
</reference>
<name>A0A8H7PD41_MORIS</name>
<dbReference type="InterPro" id="IPR056798">
    <property type="entry name" value="ADH_Fe_C"/>
</dbReference>
<dbReference type="Gene3D" id="1.20.1090.10">
    <property type="entry name" value="Dehydroquinate synthase-like - alpha domain"/>
    <property type="match status" value="1"/>
</dbReference>
<dbReference type="PANTHER" id="PTHR11496">
    <property type="entry name" value="ALCOHOL DEHYDROGENASE"/>
    <property type="match status" value="1"/>
</dbReference>
<evidence type="ECO:0000313" key="5">
    <source>
        <dbReference type="Proteomes" id="UP000654370"/>
    </source>
</evidence>
<keyword evidence="1" id="KW-0560">Oxidoreductase</keyword>
<dbReference type="AlphaFoldDB" id="A0A8H7PD41"/>
<dbReference type="GO" id="GO:0005739">
    <property type="term" value="C:mitochondrion"/>
    <property type="evidence" value="ECO:0007669"/>
    <property type="project" value="TreeGrafter"/>
</dbReference>
<dbReference type="PANTHER" id="PTHR11496:SF107">
    <property type="entry name" value="ALCOHOL DEHYDROGENASE, PUTATIVE (AFU_ORTHOLOGUE AFUA_1G06800)-RELATED"/>
    <property type="match status" value="1"/>
</dbReference>
<proteinExistence type="predicted"/>